<dbReference type="InterPro" id="IPR029044">
    <property type="entry name" value="Nucleotide-diphossugar_trans"/>
</dbReference>
<sequence length="409" mass="46805">MSNAKEHLVQDAIDKKGTPMPLFSVIIPAYNNAEYLGKCLQSLQNQTFHDWEALIVVDGSPDNAADIATSVASQDQRFIPLIKKNNEGTHLARKTGVKHASGNYALFLDADDELKKNALQELKIAIQASAPDIDVIHFGMELFGIDMPKDVCNGMLEQSNAQLPDAHNEEIIQSTFAERKQDWRVLQRLYSSDLLKNAFANMTDSRLGRGQDAYEWLVISSSAKHETFRNDLILYRYYLGRGITNVQPISGEKWLKNAKAFNDGIQAGYQYANSFKSFDMKIYVDDLKNHQLELLMNDWHIRVNNAEKISVALKSAELFGEDAIAAELMRLARDDAYYLWDHQLPFSEHEPFIQWIRCAQQLVNNENPSERYRSFSEATLNHLNDLRNREKQSPHINTLLQKVKQIFIR</sequence>
<dbReference type="EMBL" id="WDFR01000004">
    <property type="protein sequence ID" value="KAB6029253.1"/>
    <property type="molecule type" value="Genomic_DNA"/>
</dbReference>
<dbReference type="Gene3D" id="3.90.550.10">
    <property type="entry name" value="Spore Coat Polysaccharide Biosynthesis Protein SpsA, Chain A"/>
    <property type="match status" value="1"/>
</dbReference>
<protein>
    <submittedName>
        <fullName evidence="2">Glycosyltransferase family 2 protein</fullName>
    </submittedName>
</protein>
<name>A0A6I0VDK6_BIFAD</name>
<evidence type="ECO:0000259" key="1">
    <source>
        <dbReference type="Pfam" id="PF00535"/>
    </source>
</evidence>
<dbReference type="Pfam" id="PF00535">
    <property type="entry name" value="Glycos_transf_2"/>
    <property type="match status" value="1"/>
</dbReference>
<feature type="domain" description="Glycosyltransferase 2-like" evidence="1">
    <location>
        <begin position="24"/>
        <end position="132"/>
    </location>
</feature>
<dbReference type="GO" id="GO:0016740">
    <property type="term" value="F:transferase activity"/>
    <property type="evidence" value="ECO:0007669"/>
    <property type="project" value="UniProtKB-KW"/>
</dbReference>
<dbReference type="SUPFAM" id="SSF53448">
    <property type="entry name" value="Nucleotide-diphospho-sugar transferases"/>
    <property type="match status" value="1"/>
</dbReference>
<dbReference type="EMBL" id="WDLT01000004">
    <property type="protein sequence ID" value="KAB5747037.1"/>
    <property type="molecule type" value="Genomic_DNA"/>
</dbReference>
<reference evidence="4 5" key="1">
    <citation type="journal article" date="2019" name="Nat. Med.">
        <title>A library of human gut bacterial isolates paired with longitudinal multiomics data enables mechanistic microbiome research.</title>
        <authorList>
            <person name="Poyet M."/>
            <person name="Groussin M."/>
            <person name="Gibbons S.M."/>
            <person name="Avila-Pacheco J."/>
            <person name="Jiang X."/>
            <person name="Kearney S.M."/>
            <person name="Perrotta A.R."/>
            <person name="Berdy B."/>
            <person name="Zhao S."/>
            <person name="Lieberman T.D."/>
            <person name="Swanson P.K."/>
            <person name="Smith M."/>
            <person name="Roesemann S."/>
            <person name="Alexander J.E."/>
            <person name="Rich S.A."/>
            <person name="Livny J."/>
            <person name="Vlamakis H."/>
            <person name="Clish C."/>
            <person name="Bullock K."/>
            <person name="Deik A."/>
            <person name="Scott J."/>
            <person name="Pierce K.A."/>
            <person name="Xavier R.J."/>
            <person name="Alm E.J."/>
        </authorList>
    </citation>
    <scope>NUCLEOTIDE SEQUENCE [LARGE SCALE GENOMIC DNA]</scope>
    <source>
        <strain evidence="2 4">BIOML-A190</strain>
        <strain evidence="3 5">BIOML-A26</strain>
    </source>
</reference>
<evidence type="ECO:0000313" key="2">
    <source>
        <dbReference type="EMBL" id="KAB5747037.1"/>
    </source>
</evidence>
<keyword evidence="2" id="KW-0808">Transferase</keyword>
<dbReference type="Proteomes" id="UP000470926">
    <property type="component" value="Unassembled WGS sequence"/>
</dbReference>
<comment type="caution">
    <text evidence="2">The sequence shown here is derived from an EMBL/GenBank/DDBJ whole genome shotgun (WGS) entry which is preliminary data.</text>
</comment>
<evidence type="ECO:0000313" key="3">
    <source>
        <dbReference type="EMBL" id="KAB6029253.1"/>
    </source>
</evidence>
<evidence type="ECO:0000313" key="4">
    <source>
        <dbReference type="Proteomes" id="UP000437631"/>
    </source>
</evidence>
<proteinExistence type="predicted"/>
<dbReference type="PANTHER" id="PTHR22916">
    <property type="entry name" value="GLYCOSYLTRANSFERASE"/>
    <property type="match status" value="1"/>
</dbReference>
<accession>A0A6I0VDK6</accession>
<evidence type="ECO:0000313" key="5">
    <source>
        <dbReference type="Proteomes" id="UP000470926"/>
    </source>
</evidence>
<organism evidence="2 4">
    <name type="scientific">Bifidobacterium adolescentis</name>
    <dbReference type="NCBI Taxonomy" id="1680"/>
    <lineage>
        <taxon>Bacteria</taxon>
        <taxon>Bacillati</taxon>
        <taxon>Actinomycetota</taxon>
        <taxon>Actinomycetes</taxon>
        <taxon>Bifidobacteriales</taxon>
        <taxon>Bifidobacteriaceae</taxon>
        <taxon>Bifidobacterium</taxon>
    </lineage>
</organism>
<dbReference type="Proteomes" id="UP000437631">
    <property type="component" value="Unassembled WGS sequence"/>
</dbReference>
<gene>
    <name evidence="3" type="ORF">GA542_08560</name>
    <name evidence="2" type="ORF">GA752_05520</name>
</gene>
<dbReference type="CDD" id="cd00761">
    <property type="entry name" value="Glyco_tranf_GTA_type"/>
    <property type="match status" value="1"/>
</dbReference>
<dbReference type="AlphaFoldDB" id="A0A6I0VDK6"/>
<dbReference type="RefSeq" id="WP_081024358.1">
    <property type="nucleotide sequence ID" value="NZ_JADMXJ010000004.1"/>
</dbReference>
<dbReference type="InterPro" id="IPR001173">
    <property type="entry name" value="Glyco_trans_2-like"/>
</dbReference>